<feature type="region of interest" description="Disordered" evidence="1">
    <location>
        <begin position="1"/>
        <end position="31"/>
    </location>
</feature>
<name>A0A4Y2UMC7_ARAVE</name>
<proteinExistence type="predicted"/>
<feature type="region of interest" description="Disordered" evidence="1">
    <location>
        <begin position="45"/>
        <end position="67"/>
    </location>
</feature>
<organism evidence="2 3">
    <name type="scientific">Araneus ventricosus</name>
    <name type="common">Orbweaver spider</name>
    <name type="synonym">Epeira ventricosa</name>
    <dbReference type="NCBI Taxonomy" id="182803"/>
    <lineage>
        <taxon>Eukaryota</taxon>
        <taxon>Metazoa</taxon>
        <taxon>Ecdysozoa</taxon>
        <taxon>Arthropoda</taxon>
        <taxon>Chelicerata</taxon>
        <taxon>Arachnida</taxon>
        <taxon>Araneae</taxon>
        <taxon>Araneomorphae</taxon>
        <taxon>Entelegynae</taxon>
        <taxon>Araneoidea</taxon>
        <taxon>Araneidae</taxon>
        <taxon>Araneus</taxon>
    </lineage>
</organism>
<feature type="compositionally biased region" description="Polar residues" evidence="1">
    <location>
        <begin position="1"/>
        <end position="12"/>
    </location>
</feature>
<gene>
    <name evidence="2" type="ORF">AVEN_247138_1</name>
</gene>
<protein>
    <submittedName>
        <fullName evidence="2">Uncharacterized protein</fullName>
    </submittedName>
</protein>
<evidence type="ECO:0000313" key="3">
    <source>
        <dbReference type="Proteomes" id="UP000499080"/>
    </source>
</evidence>
<dbReference type="AlphaFoldDB" id="A0A4Y2UMC7"/>
<comment type="caution">
    <text evidence="2">The sequence shown here is derived from an EMBL/GenBank/DDBJ whole genome shotgun (WGS) entry which is preliminary data.</text>
</comment>
<accession>A0A4Y2UMC7</accession>
<evidence type="ECO:0000313" key="2">
    <source>
        <dbReference type="EMBL" id="GBO14189.1"/>
    </source>
</evidence>
<evidence type="ECO:0000256" key="1">
    <source>
        <dbReference type="SAM" id="MobiDB-lite"/>
    </source>
</evidence>
<sequence length="151" mass="16744">MTPSKINASETTPRYHPYPSSRPPSPTGSLSFPLLRNLLGFPRRNATENYEPDSPCDVRHDSSFGREPTTHPSYVIACFPYEPSGSYPIPTYASKDFEDLLAILWFLRPAIPIPACAWPEDTVDDGRPVASSGPAVRFPCSGMEKHYRGLS</sequence>
<reference evidence="2 3" key="1">
    <citation type="journal article" date="2019" name="Sci. Rep.">
        <title>Orb-weaving spider Araneus ventricosus genome elucidates the spidroin gene catalogue.</title>
        <authorList>
            <person name="Kono N."/>
            <person name="Nakamura H."/>
            <person name="Ohtoshi R."/>
            <person name="Moran D.A.P."/>
            <person name="Shinohara A."/>
            <person name="Yoshida Y."/>
            <person name="Fujiwara M."/>
            <person name="Mori M."/>
            <person name="Tomita M."/>
            <person name="Arakawa K."/>
        </authorList>
    </citation>
    <scope>NUCLEOTIDE SEQUENCE [LARGE SCALE GENOMIC DNA]</scope>
</reference>
<dbReference type="Proteomes" id="UP000499080">
    <property type="component" value="Unassembled WGS sequence"/>
</dbReference>
<keyword evidence="3" id="KW-1185">Reference proteome</keyword>
<dbReference type="EMBL" id="BGPR01038349">
    <property type="protein sequence ID" value="GBO14189.1"/>
    <property type="molecule type" value="Genomic_DNA"/>
</dbReference>